<dbReference type="OrthoDB" id="9812260at2"/>
<dbReference type="EMBL" id="PDKW01000043">
    <property type="protein sequence ID" value="PGH53554.1"/>
    <property type="molecule type" value="Genomic_DNA"/>
</dbReference>
<dbReference type="Pfam" id="PF00990">
    <property type="entry name" value="GGDEF"/>
    <property type="match status" value="1"/>
</dbReference>
<name>A0A2B8AX63_9PROT</name>
<dbReference type="PANTHER" id="PTHR45138:SF9">
    <property type="entry name" value="DIGUANYLATE CYCLASE DGCM-RELATED"/>
    <property type="match status" value="1"/>
</dbReference>
<keyword evidence="3" id="KW-0472">Membrane</keyword>
<dbReference type="GO" id="GO:1902201">
    <property type="term" value="P:negative regulation of bacterial-type flagellum-dependent cell motility"/>
    <property type="evidence" value="ECO:0007669"/>
    <property type="project" value="TreeGrafter"/>
</dbReference>
<dbReference type="InterPro" id="IPR029787">
    <property type="entry name" value="Nucleotide_cyclase"/>
</dbReference>
<dbReference type="GO" id="GO:0052621">
    <property type="term" value="F:diguanylate cyclase activity"/>
    <property type="evidence" value="ECO:0007669"/>
    <property type="project" value="UniProtKB-EC"/>
</dbReference>
<evidence type="ECO:0000256" key="3">
    <source>
        <dbReference type="SAM" id="Phobius"/>
    </source>
</evidence>
<proteinExistence type="predicted"/>
<organism evidence="5 6">
    <name type="scientific">Azospirillum palustre</name>
    <dbReference type="NCBI Taxonomy" id="2044885"/>
    <lineage>
        <taxon>Bacteria</taxon>
        <taxon>Pseudomonadati</taxon>
        <taxon>Pseudomonadota</taxon>
        <taxon>Alphaproteobacteria</taxon>
        <taxon>Rhodospirillales</taxon>
        <taxon>Azospirillaceae</taxon>
        <taxon>Azospirillum</taxon>
    </lineage>
</organism>
<dbReference type="CDD" id="cd01949">
    <property type="entry name" value="GGDEF"/>
    <property type="match status" value="1"/>
</dbReference>
<feature type="domain" description="GGDEF" evidence="4">
    <location>
        <begin position="191"/>
        <end position="325"/>
    </location>
</feature>
<feature type="transmembrane region" description="Helical" evidence="3">
    <location>
        <begin position="95"/>
        <end position="123"/>
    </location>
</feature>
<dbReference type="Gene3D" id="3.30.450.20">
    <property type="entry name" value="PAS domain"/>
    <property type="match status" value="1"/>
</dbReference>
<comment type="catalytic activity">
    <reaction evidence="2">
        <text>2 GTP = 3',3'-c-di-GMP + 2 diphosphate</text>
        <dbReference type="Rhea" id="RHEA:24898"/>
        <dbReference type="ChEBI" id="CHEBI:33019"/>
        <dbReference type="ChEBI" id="CHEBI:37565"/>
        <dbReference type="ChEBI" id="CHEBI:58805"/>
        <dbReference type="EC" id="2.7.7.65"/>
    </reaction>
</comment>
<protein>
    <recommendedName>
        <fullName evidence="1">diguanylate cyclase</fullName>
        <ecNumber evidence="1">2.7.7.65</ecNumber>
    </recommendedName>
</protein>
<dbReference type="GO" id="GO:0005886">
    <property type="term" value="C:plasma membrane"/>
    <property type="evidence" value="ECO:0007669"/>
    <property type="project" value="TreeGrafter"/>
</dbReference>
<evidence type="ECO:0000313" key="5">
    <source>
        <dbReference type="EMBL" id="PGH53554.1"/>
    </source>
</evidence>
<evidence type="ECO:0000256" key="1">
    <source>
        <dbReference type="ARBA" id="ARBA00012528"/>
    </source>
</evidence>
<dbReference type="AlphaFoldDB" id="A0A2B8AX63"/>
<dbReference type="SUPFAM" id="SSF55073">
    <property type="entry name" value="Nucleotide cyclase"/>
    <property type="match status" value="1"/>
</dbReference>
<dbReference type="EC" id="2.7.7.65" evidence="1"/>
<sequence length="330" mass="36277">MSLGDKDVIALLRQDRTVLSRALGKNYDERHLGKVIEPRPYTEPLAPDSGVFDAASPIDGIQRIVGYQKLRQYGLFVVAMVDREEAFVRSSHAALLGYLIGVVGTVLLTLASLASGLAIWTIFREYATVQTMNAELKVAHEDLEATHQALKRREMELVLLAETDPLCRIPNRRRFMSVADAELVRHRRYRRKFSIIILDIDHFKAVNDNHGHTAGDAVLVGIAQVIQNRLRESDTFARIGGEEFAIVLPETDGKGAMVVAENLRQAVSGARIDLDGGHSVTITISIGIASLDEDHTTVSDILSRADKALYSAKGSGRNRVVLDTGCGLRV</sequence>
<dbReference type="PANTHER" id="PTHR45138">
    <property type="entry name" value="REGULATORY COMPONENTS OF SENSORY TRANSDUCTION SYSTEM"/>
    <property type="match status" value="1"/>
</dbReference>
<dbReference type="InterPro" id="IPR000160">
    <property type="entry name" value="GGDEF_dom"/>
</dbReference>
<dbReference type="GO" id="GO:0043709">
    <property type="term" value="P:cell adhesion involved in single-species biofilm formation"/>
    <property type="evidence" value="ECO:0007669"/>
    <property type="project" value="TreeGrafter"/>
</dbReference>
<dbReference type="InterPro" id="IPR050469">
    <property type="entry name" value="Diguanylate_Cyclase"/>
</dbReference>
<dbReference type="Proteomes" id="UP000225379">
    <property type="component" value="Unassembled WGS sequence"/>
</dbReference>
<dbReference type="PROSITE" id="PS50887">
    <property type="entry name" value="GGDEF"/>
    <property type="match status" value="1"/>
</dbReference>
<accession>A0A2B8AX63</accession>
<dbReference type="InterPro" id="IPR043128">
    <property type="entry name" value="Rev_trsase/Diguanyl_cyclase"/>
</dbReference>
<keyword evidence="6" id="KW-1185">Reference proteome</keyword>
<dbReference type="CDD" id="cd12915">
    <property type="entry name" value="PDC2_DGC_like"/>
    <property type="match status" value="1"/>
</dbReference>
<evidence type="ECO:0000259" key="4">
    <source>
        <dbReference type="PROSITE" id="PS50887"/>
    </source>
</evidence>
<dbReference type="FunFam" id="3.30.70.270:FF:000001">
    <property type="entry name" value="Diguanylate cyclase domain protein"/>
    <property type="match status" value="1"/>
</dbReference>
<evidence type="ECO:0000313" key="6">
    <source>
        <dbReference type="Proteomes" id="UP000225379"/>
    </source>
</evidence>
<dbReference type="NCBIfam" id="TIGR00254">
    <property type="entry name" value="GGDEF"/>
    <property type="match status" value="1"/>
</dbReference>
<comment type="caution">
    <text evidence="5">The sequence shown here is derived from an EMBL/GenBank/DDBJ whole genome shotgun (WGS) entry which is preliminary data.</text>
</comment>
<reference evidence="6" key="1">
    <citation type="submission" date="2017-10" db="EMBL/GenBank/DDBJ databases">
        <authorList>
            <person name="Kravchenko I.K."/>
            <person name="Grouzdev D.S."/>
        </authorList>
    </citation>
    <scope>NUCLEOTIDE SEQUENCE [LARGE SCALE GENOMIC DNA]</scope>
    <source>
        <strain evidence="6">B2</strain>
    </source>
</reference>
<evidence type="ECO:0000256" key="2">
    <source>
        <dbReference type="ARBA" id="ARBA00034247"/>
    </source>
</evidence>
<keyword evidence="3" id="KW-0812">Transmembrane</keyword>
<dbReference type="Gene3D" id="3.30.70.270">
    <property type="match status" value="1"/>
</dbReference>
<dbReference type="SMART" id="SM00267">
    <property type="entry name" value="GGDEF"/>
    <property type="match status" value="1"/>
</dbReference>
<keyword evidence="3" id="KW-1133">Transmembrane helix</keyword>
<gene>
    <name evidence="5" type="ORF">CRT60_27150</name>
</gene>